<dbReference type="InterPro" id="IPR036663">
    <property type="entry name" value="Fumarylacetoacetase_C_sf"/>
</dbReference>
<dbReference type="EMBL" id="CP158357">
    <property type="protein sequence ID" value="XBX78985.1"/>
    <property type="molecule type" value="Genomic_DNA"/>
</dbReference>
<gene>
    <name evidence="4" type="ORF">ABS642_02520</name>
</gene>
<sequence length="275" mass="30055">MRLATVRHGDGTRAAVGDDAGWVLLEETDAQRLFSAPDWRERAEEALRDPARSTVDEGAFATPVPRPAKIFCCGLNYRDHIAETGRPVPEFPTLFAKFADTLTGPFDEIIVHDTDRVDWEAELAVVIGAEVHRADREQASAAILGYAVANDVSMRDWQQRTLQWLQGKAFDATNPLGPWLVTADEIEPKDGLRITCAVNGVIMQDGDTAELVFDAADLVAYVSQITVLRPGDIVLTGTPGGVALGMDDPRWLRDGDVVTTAVDGIGELRNTIRFE</sequence>
<evidence type="ECO:0000313" key="4">
    <source>
        <dbReference type="EMBL" id="XBX78985.1"/>
    </source>
</evidence>
<protein>
    <submittedName>
        <fullName evidence="4">Fumarylacetoacetate hydrolase family protein</fullName>
    </submittedName>
</protein>
<dbReference type="PANTHER" id="PTHR42796:SF4">
    <property type="entry name" value="FUMARYLACETOACETATE HYDROLASE DOMAIN-CONTAINING PROTEIN 2A"/>
    <property type="match status" value="1"/>
</dbReference>
<dbReference type="InterPro" id="IPR011234">
    <property type="entry name" value="Fumarylacetoacetase-like_C"/>
</dbReference>
<evidence type="ECO:0000259" key="3">
    <source>
        <dbReference type="Pfam" id="PF01557"/>
    </source>
</evidence>
<dbReference type="GO" id="GO:0016853">
    <property type="term" value="F:isomerase activity"/>
    <property type="evidence" value="ECO:0007669"/>
    <property type="project" value="UniProtKB-ARBA"/>
</dbReference>
<dbReference type="GO" id="GO:0046872">
    <property type="term" value="F:metal ion binding"/>
    <property type="evidence" value="ECO:0007669"/>
    <property type="project" value="UniProtKB-KW"/>
</dbReference>
<dbReference type="Gene3D" id="3.90.850.10">
    <property type="entry name" value="Fumarylacetoacetase-like, C-terminal domain"/>
    <property type="match status" value="1"/>
</dbReference>
<dbReference type="InterPro" id="IPR051121">
    <property type="entry name" value="FAH"/>
</dbReference>
<dbReference type="GO" id="GO:0016787">
    <property type="term" value="F:hydrolase activity"/>
    <property type="evidence" value="ECO:0007669"/>
    <property type="project" value="UniProtKB-KW"/>
</dbReference>
<comment type="similarity">
    <text evidence="1">Belongs to the FAH family.</text>
</comment>
<feature type="domain" description="Fumarylacetoacetase-like C-terminal" evidence="3">
    <location>
        <begin position="69"/>
        <end position="272"/>
    </location>
</feature>
<keyword evidence="2" id="KW-0479">Metal-binding</keyword>
<dbReference type="Pfam" id="PF01557">
    <property type="entry name" value="FAA_hydrolase"/>
    <property type="match status" value="1"/>
</dbReference>
<evidence type="ECO:0000256" key="1">
    <source>
        <dbReference type="ARBA" id="ARBA00010211"/>
    </source>
</evidence>
<dbReference type="AlphaFoldDB" id="A0AAU7VY01"/>
<dbReference type="SUPFAM" id="SSF56529">
    <property type="entry name" value="FAH"/>
    <property type="match status" value="1"/>
</dbReference>
<dbReference type="FunFam" id="3.90.850.10:FF:000002">
    <property type="entry name" value="2-hydroxyhepta-2,4-diene-1,7-dioate isomerase"/>
    <property type="match status" value="1"/>
</dbReference>
<dbReference type="GO" id="GO:0019752">
    <property type="term" value="P:carboxylic acid metabolic process"/>
    <property type="evidence" value="ECO:0007669"/>
    <property type="project" value="UniProtKB-ARBA"/>
</dbReference>
<keyword evidence="4" id="KW-0378">Hydrolase</keyword>
<name>A0AAU7VY01_9MICO</name>
<dbReference type="RefSeq" id="WP_350352139.1">
    <property type="nucleotide sequence ID" value="NZ_CP158357.1"/>
</dbReference>
<dbReference type="PANTHER" id="PTHR42796">
    <property type="entry name" value="FUMARYLACETOACETATE HYDROLASE DOMAIN-CONTAINING PROTEIN 2A-RELATED"/>
    <property type="match status" value="1"/>
</dbReference>
<accession>A0AAU7VY01</accession>
<reference evidence="4" key="1">
    <citation type="submission" date="2024-06" db="EMBL/GenBank/DDBJ databases">
        <title>Draft genome sequence of Microbacterium sp. strain A8/3-1, isolated from Oxytropis tragacanthoides Fisch. ex DC. Root nodules in the Altai region of Russia.</title>
        <authorList>
            <person name="Sazanova A."/>
            <person name="Guro P."/>
            <person name="Kuznetsova I."/>
            <person name="Belimov A."/>
            <person name="Safronova V."/>
        </authorList>
    </citation>
    <scope>NUCLEOTIDE SEQUENCE</scope>
    <source>
        <strain evidence="4">A8/3-1</strain>
    </source>
</reference>
<organism evidence="4">
    <name type="scientific">Microbacterium sp. A8/3-1</name>
    <dbReference type="NCBI Taxonomy" id="3160749"/>
    <lineage>
        <taxon>Bacteria</taxon>
        <taxon>Bacillati</taxon>
        <taxon>Actinomycetota</taxon>
        <taxon>Actinomycetes</taxon>
        <taxon>Micrococcales</taxon>
        <taxon>Microbacteriaceae</taxon>
        <taxon>Microbacterium</taxon>
    </lineage>
</organism>
<evidence type="ECO:0000256" key="2">
    <source>
        <dbReference type="ARBA" id="ARBA00022723"/>
    </source>
</evidence>
<proteinExistence type="inferred from homology"/>